<comment type="caution">
    <text evidence="3">The sequence shown here is derived from an EMBL/GenBank/DDBJ whole genome shotgun (WGS) entry which is preliminary data.</text>
</comment>
<dbReference type="Pfam" id="PF00557">
    <property type="entry name" value="Peptidase_M24"/>
    <property type="match status" value="1"/>
</dbReference>
<evidence type="ECO:0000313" key="3">
    <source>
        <dbReference type="EMBL" id="OBX37641.1"/>
    </source>
</evidence>
<dbReference type="SUPFAM" id="SSF55920">
    <property type="entry name" value="Creatinase/aminopeptidase"/>
    <property type="match status" value="1"/>
</dbReference>
<gene>
    <name evidence="3" type="ORF">A8U91_02017</name>
</gene>
<dbReference type="PANTHER" id="PTHR46112">
    <property type="entry name" value="AMINOPEPTIDASE"/>
    <property type="match status" value="1"/>
</dbReference>
<keyword evidence="3" id="KW-0378">Hydrolase</keyword>
<dbReference type="InterPro" id="IPR036005">
    <property type="entry name" value="Creatinase/aminopeptidase-like"/>
</dbReference>
<name>A0A1B8P5V7_HALEL</name>
<dbReference type="SUPFAM" id="SSF53092">
    <property type="entry name" value="Creatinase/prolidase N-terminal domain"/>
    <property type="match status" value="1"/>
</dbReference>
<proteinExistence type="predicted"/>
<dbReference type="Gene3D" id="3.90.230.10">
    <property type="entry name" value="Creatinase/methionine aminopeptidase superfamily"/>
    <property type="match status" value="1"/>
</dbReference>
<dbReference type="Gene3D" id="3.40.350.10">
    <property type="entry name" value="Creatinase/prolidase N-terminal domain"/>
    <property type="match status" value="1"/>
</dbReference>
<evidence type="ECO:0000313" key="4">
    <source>
        <dbReference type="Proteomes" id="UP000092504"/>
    </source>
</evidence>
<evidence type="ECO:0000259" key="1">
    <source>
        <dbReference type="Pfam" id="PF00557"/>
    </source>
</evidence>
<dbReference type="InterPro" id="IPR029149">
    <property type="entry name" value="Creatin/AminoP/Spt16_N"/>
</dbReference>
<dbReference type="Pfam" id="PF01321">
    <property type="entry name" value="Creatinase_N"/>
    <property type="match status" value="1"/>
</dbReference>
<dbReference type="InterPro" id="IPR000994">
    <property type="entry name" value="Pept_M24"/>
</dbReference>
<feature type="domain" description="Peptidase M24" evidence="1">
    <location>
        <begin position="170"/>
        <end position="377"/>
    </location>
</feature>
<sequence length="398" mass="43225">MDYQAYRQALAATQQGSELPFTPQEFTARRREVRRRMRQMGIDALLLTDPADLYYLTGYHTFEVSVHACLVVTAERLVLQVPSIETGPAVVTAMVDEILGYRWESIDEVVEPLAETLAPHGVIGLDAFNAGLRHGVIGELQARLGAARFRNDGGELLDGVRIVKSAAELECLRESAQITSLGLGAAEAIIEPGITDNQVAAEGARAMLAAGSEFMSLQPIVTSGHRSGTIHVNHKRRTIEQDEPVFLEFGAAFQRYTAPMMRTVVAGQPSRDMLALGELCREIGETLCTAMRPGNTFDEAARAAEAVLASQAERAFFSGVFGYAVGAQFPPSWVEGTGFIARGQMRTFESDMVFHLPLCLRLPGEWGIGLSDTVRVTPEGGVALTDNDWRLATPDNAS</sequence>
<dbReference type="InterPro" id="IPR050659">
    <property type="entry name" value="Peptidase_M24B"/>
</dbReference>
<feature type="domain" description="Creatinase N-terminal" evidence="2">
    <location>
        <begin position="29"/>
        <end position="163"/>
    </location>
</feature>
<dbReference type="GO" id="GO:0016787">
    <property type="term" value="F:hydrolase activity"/>
    <property type="evidence" value="ECO:0007669"/>
    <property type="project" value="UniProtKB-KW"/>
</dbReference>
<dbReference type="EC" id="3.4.-.-" evidence="3"/>
<accession>A0A1B8P5V7</accession>
<dbReference type="AlphaFoldDB" id="A0A1B8P5V7"/>
<protein>
    <submittedName>
        <fullName evidence="3">Putative peptidase</fullName>
        <ecNumber evidence="3">3.4.-.-</ecNumber>
    </submittedName>
</protein>
<dbReference type="Proteomes" id="UP000092504">
    <property type="component" value="Unassembled WGS sequence"/>
</dbReference>
<dbReference type="InterPro" id="IPR000587">
    <property type="entry name" value="Creatinase_N"/>
</dbReference>
<evidence type="ECO:0000259" key="2">
    <source>
        <dbReference type="Pfam" id="PF01321"/>
    </source>
</evidence>
<dbReference type="PATRIC" id="fig|2746.7.peg.2067"/>
<reference evidence="3 4" key="1">
    <citation type="submission" date="2016-06" db="EMBL/GenBank/DDBJ databases">
        <title>Genome sequence of halotolerant plant growth promoting strain of Halomonas elongata HEK1 isolated from salterns of Rann of Kutch, Gujarat, India.</title>
        <authorList>
            <person name="Gaba S."/>
            <person name="Singh R.N."/>
            <person name="Abrol S."/>
            <person name="Kaushik R."/>
            <person name="Saxena A.K."/>
        </authorList>
    </citation>
    <scope>NUCLEOTIDE SEQUENCE [LARGE SCALE GENOMIC DNA]</scope>
    <source>
        <strain evidence="3 4">HEK1</strain>
    </source>
</reference>
<organism evidence="3 4">
    <name type="scientific">Halomonas elongata</name>
    <dbReference type="NCBI Taxonomy" id="2746"/>
    <lineage>
        <taxon>Bacteria</taxon>
        <taxon>Pseudomonadati</taxon>
        <taxon>Pseudomonadota</taxon>
        <taxon>Gammaproteobacteria</taxon>
        <taxon>Oceanospirillales</taxon>
        <taxon>Halomonadaceae</taxon>
        <taxon>Halomonas</taxon>
    </lineage>
</organism>
<dbReference type="CDD" id="cd01066">
    <property type="entry name" value="APP_MetAP"/>
    <property type="match status" value="1"/>
</dbReference>
<dbReference type="EMBL" id="MAJD01000001">
    <property type="protein sequence ID" value="OBX37641.1"/>
    <property type="molecule type" value="Genomic_DNA"/>
</dbReference>
<dbReference type="PANTHER" id="PTHR46112:SF2">
    <property type="entry name" value="XAA-PRO AMINOPEPTIDASE P-RELATED"/>
    <property type="match status" value="1"/>
</dbReference>